<keyword evidence="3" id="KW-1185">Reference proteome</keyword>
<comment type="caution">
    <text evidence="2">The sequence shown here is derived from an EMBL/GenBank/DDBJ whole genome shotgun (WGS) entry which is preliminary data.</text>
</comment>
<dbReference type="EMBL" id="JAFLWD010000037">
    <property type="protein sequence ID" value="MBO0441516.1"/>
    <property type="molecule type" value="Genomic_DNA"/>
</dbReference>
<protein>
    <submittedName>
        <fullName evidence="2">Uncharacterized protein</fullName>
    </submittedName>
</protein>
<reference evidence="2 3" key="1">
    <citation type="submission" date="2021-03" db="EMBL/GenBank/DDBJ databases">
        <title>Enterococcal diversity collection.</title>
        <authorList>
            <person name="Gilmore M.S."/>
            <person name="Schwartzman J."/>
            <person name="Van Tyne D."/>
            <person name="Martin M."/>
            <person name="Earl A.M."/>
            <person name="Manson A.L."/>
            <person name="Straub T."/>
            <person name="Salamzade R."/>
            <person name="Saavedra J."/>
            <person name="Lebreton F."/>
            <person name="Prichula J."/>
            <person name="Schaufler K."/>
            <person name="Gaca A."/>
            <person name="Sgardioli B."/>
            <person name="Wagenaar J."/>
            <person name="Strong T."/>
        </authorList>
    </citation>
    <scope>NUCLEOTIDE SEQUENCE [LARGE SCALE GENOMIC DNA]</scope>
    <source>
        <strain evidence="2 3">DIV0869a</strain>
    </source>
</reference>
<sequence length="93" mass="10857">MGLLDRQAKGRPSVQDIGESSRVVPKKNKGYSASQRKTIKVDPPVKNRVEILKSITDKKEYLLLEEIVDFYINNNLDEREQRIVKRMEEAKRE</sequence>
<gene>
    <name evidence="2" type="ORF">JZO69_14205</name>
</gene>
<evidence type="ECO:0000256" key="1">
    <source>
        <dbReference type="SAM" id="MobiDB-lite"/>
    </source>
</evidence>
<name>A0ABS3H3E6_9ENTE</name>
<accession>A0ABS3H3E6</accession>
<organism evidence="2 3">
    <name type="scientific">Candidatus Enterococcus ikei</name>
    <dbReference type="NCBI Taxonomy" id="2815326"/>
    <lineage>
        <taxon>Bacteria</taxon>
        <taxon>Bacillati</taxon>
        <taxon>Bacillota</taxon>
        <taxon>Bacilli</taxon>
        <taxon>Lactobacillales</taxon>
        <taxon>Enterococcaceae</taxon>
        <taxon>Enterococcus</taxon>
    </lineage>
</organism>
<evidence type="ECO:0000313" key="2">
    <source>
        <dbReference type="EMBL" id="MBO0441516.1"/>
    </source>
</evidence>
<dbReference type="Proteomes" id="UP000664632">
    <property type="component" value="Unassembled WGS sequence"/>
</dbReference>
<dbReference type="RefSeq" id="WP_207113492.1">
    <property type="nucleotide sequence ID" value="NZ_JAFLWD010000037.1"/>
</dbReference>
<feature type="region of interest" description="Disordered" evidence="1">
    <location>
        <begin position="1"/>
        <end position="39"/>
    </location>
</feature>
<proteinExistence type="predicted"/>
<evidence type="ECO:0000313" key="3">
    <source>
        <dbReference type="Proteomes" id="UP000664632"/>
    </source>
</evidence>